<keyword evidence="2" id="KW-0472">Membrane</keyword>
<feature type="compositionally biased region" description="Basic and acidic residues" evidence="1">
    <location>
        <begin position="70"/>
        <end position="80"/>
    </location>
</feature>
<evidence type="ECO:0000313" key="4">
    <source>
        <dbReference type="Proteomes" id="UP001074726"/>
    </source>
</evidence>
<protein>
    <submittedName>
        <fullName evidence="3">Uncharacterized protein</fullName>
    </submittedName>
</protein>
<keyword evidence="2" id="KW-0812">Transmembrane</keyword>
<evidence type="ECO:0000313" key="3">
    <source>
        <dbReference type="EMBL" id="MCY4728868.1"/>
    </source>
</evidence>
<feature type="region of interest" description="Disordered" evidence="1">
    <location>
        <begin position="70"/>
        <end position="103"/>
    </location>
</feature>
<keyword evidence="2" id="KW-1133">Transmembrane helix</keyword>
<comment type="caution">
    <text evidence="3">The sequence shown here is derived from an EMBL/GenBank/DDBJ whole genome shotgun (WGS) entry which is preliminary data.</text>
</comment>
<sequence>MTIPTSIPTDIATAVVPMGVLLPDSILRNDFIAVLAAFVAINTIVYVTLAVAKILPKFYLRDWLAASNRRAETRSIHPDAEVGGPTGGTLKDRLAQPHRRTRK</sequence>
<proteinExistence type="predicted"/>
<accession>A0ABT4CIT2</accession>
<keyword evidence="4" id="KW-1185">Reference proteome</keyword>
<dbReference type="Proteomes" id="UP001074726">
    <property type="component" value="Unassembled WGS sequence"/>
</dbReference>
<dbReference type="RefSeq" id="WP_268113950.1">
    <property type="nucleotide sequence ID" value="NZ_JAPPUX010000009.1"/>
</dbReference>
<dbReference type="EMBL" id="JAPPUX010000009">
    <property type="protein sequence ID" value="MCY4728868.1"/>
    <property type="molecule type" value="Genomic_DNA"/>
</dbReference>
<gene>
    <name evidence="3" type="ORF">NYO98_21505</name>
</gene>
<evidence type="ECO:0000256" key="2">
    <source>
        <dbReference type="SAM" id="Phobius"/>
    </source>
</evidence>
<name>A0ABT4CIT2_9ACTN</name>
<evidence type="ECO:0000256" key="1">
    <source>
        <dbReference type="SAM" id="MobiDB-lite"/>
    </source>
</evidence>
<organism evidence="3 4">
    <name type="scientific">Nocardioides pini</name>
    <dbReference type="NCBI Taxonomy" id="2975053"/>
    <lineage>
        <taxon>Bacteria</taxon>
        <taxon>Bacillati</taxon>
        <taxon>Actinomycetota</taxon>
        <taxon>Actinomycetes</taxon>
        <taxon>Propionibacteriales</taxon>
        <taxon>Nocardioidaceae</taxon>
        <taxon>Nocardioides</taxon>
    </lineage>
</organism>
<feature type="transmembrane region" description="Helical" evidence="2">
    <location>
        <begin position="31"/>
        <end position="52"/>
    </location>
</feature>
<reference evidence="3" key="1">
    <citation type="submission" date="2022-08" db="EMBL/GenBank/DDBJ databases">
        <title>Genome sequencing of Nocardioides sp. STR2.</title>
        <authorList>
            <person name="So Y."/>
        </authorList>
    </citation>
    <scope>NUCLEOTIDE SEQUENCE</scope>
    <source>
        <strain evidence="3">STR2</strain>
    </source>
</reference>